<evidence type="ECO:0000313" key="5">
    <source>
        <dbReference type="EMBL" id="VFT81036.1"/>
    </source>
</evidence>
<dbReference type="Proteomes" id="UP000332933">
    <property type="component" value="Unassembled WGS sequence"/>
</dbReference>
<dbReference type="EMBL" id="CAADRA010000803">
    <property type="protein sequence ID" value="VFT81036.1"/>
    <property type="molecule type" value="Genomic_DNA"/>
</dbReference>
<feature type="repeat" description="ANK" evidence="3">
    <location>
        <begin position="51"/>
        <end position="83"/>
    </location>
</feature>
<evidence type="ECO:0000256" key="1">
    <source>
        <dbReference type="ARBA" id="ARBA00022737"/>
    </source>
</evidence>
<dbReference type="Gene3D" id="1.25.40.20">
    <property type="entry name" value="Ankyrin repeat-containing domain"/>
    <property type="match status" value="1"/>
</dbReference>
<feature type="repeat" description="ANK" evidence="3">
    <location>
        <begin position="127"/>
        <end position="161"/>
    </location>
</feature>
<keyword evidence="6" id="KW-1185">Reference proteome</keyword>
<evidence type="ECO:0000256" key="2">
    <source>
        <dbReference type="ARBA" id="ARBA00023043"/>
    </source>
</evidence>
<name>A0A485KBI0_9STRA</name>
<keyword evidence="2 3" id="KW-0040">ANK repeat</keyword>
<dbReference type="PROSITE" id="PS50088">
    <property type="entry name" value="ANK_REPEAT"/>
    <property type="match status" value="3"/>
</dbReference>
<sequence>MHIPWTYMMTSSSQSYQNKGKALLRAAKKGQLNDVRKYLAGGAPVEYADFWGETPLYKASANDHGQVVQVLLECGAAIDYTCNGKMALHAAASMNRLSAIYMLIKYGANVDCTKPKNDLSVIQTRQNGQTPLYNVVNSWNPNVMAVEYLLQAGATTGIATKVTIPCLIRKTLDTRTSKRFTYVPQN</sequence>
<dbReference type="InterPro" id="IPR036770">
    <property type="entry name" value="Ankyrin_rpt-contain_sf"/>
</dbReference>
<reference evidence="4" key="2">
    <citation type="submission" date="2019-06" db="EMBL/GenBank/DDBJ databases">
        <title>Genomics analysis of Aphanomyces spp. identifies a new class of oomycete effector associated with host adaptation.</title>
        <authorList>
            <person name="Gaulin E."/>
        </authorList>
    </citation>
    <scope>NUCLEOTIDE SEQUENCE</scope>
    <source>
        <strain evidence="4">CBS 578.67</strain>
    </source>
</reference>
<dbReference type="SUPFAM" id="SSF48403">
    <property type="entry name" value="Ankyrin repeat"/>
    <property type="match status" value="1"/>
</dbReference>
<dbReference type="OrthoDB" id="20727at2759"/>
<dbReference type="PROSITE" id="PS50297">
    <property type="entry name" value="ANK_REP_REGION"/>
    <property type="match status" value="2"/>
</dbReference>
<keyword evidence="1" id="KW-0677">Repeat</keyword>
<evidence type="ECO:0000256" key="3">
    <source>
        <dbReference type="PROSITE-ProRule" id="PRU00023"/>
    </source>
</evidence>
<proteinExistence type="predicted"/>
<dbReference type="AlphaFoldDB" id="A0A485KBI0"/>
<reference evidence="5 6" key="1">
    <citation type="submission" date="2019-03" db="EMBL/GenBank/DDBJ databases">
        <authorList>
            <person name="Gaulin E."/>
            <person name="Dumas B."/>
        </authorList>
    </citation>
    <scope>NUCLEOTIDE SEQUENCE [LARGE SCALE GENOMIC DNA]</scope>
    <source>
        <strain evidence="5">CBS 568.67</strain>
    </source>
</reference>
<protein>
    <submittedName>
        <fullName evidence="5">Aste57867_3891 protein</fullName>
    </submittedName>
</protein>
<evidence type="ECO:0000313" key="4">
    <source>
        <dbReference type="EMBL" id="KAF0714393.1"/>
    </source>
</evidence>
<dbReference type="PANTHER" id="PTHR24171">
    <property type="entry name" value="ANKYRIN REPEAT DOMAIN-CONTAINING PROTEIN 39-RELATED"/>
    <property type="match status" value="1"/>
</dbReference>
<evidence type="ECO:0000313" key="6">
    <source>
        <dbReference type="Proteomes" id="UP000332933"/>
    </source>
</evidence>
<dbReference type="InterPro" id="IPR002110">
    <property type="entry name" value="Ankyrin_rpt"/>
</dbReference>
<gene>
    <name evidence="5" type="primary">Aste57867_3891</name>
    <name evidence="4" type="ORF">As57867_003880</name>
    <name evidence="5" type="ORF">ASTE57867_3891</name>
</gene>
<organism evidence="5 6">
    <name type="scientific">Aphanomyces stellatus</name>
    <dbReference type="NCBI Taxonomy" id="120398"/>
    <lineage>
        <taxon>Eukaryota</taxon>
        <taxon>Sar</taxon>
        <taxon>Stramenopiles</taxon>
        <taxon>Oomycota</taxon>
        <taxon>Saprolegniomycetes</taxon>
        <taxon>Saprolegniales</taxon>
        <taxon>Verrucalvaceae</taxon>
        <taxon>Aphanomyces</taxon>
    </lineage>
</organism>
<dbReference type="SMART" id="SM00248">
    <property type="entry name" value="ANK"/>
    <property type="match status" value="3"/>
</dbReference>
<dbReference type="Pfam" id="PF12796">
    <property type="entry name" value="Ank_2"/>
    <property type="match status" value="1"/>
</dbReference>
<feature type="repeat" description="ANK" evidence="3">
    <location>
        <begin position="83"/>
        <end position="115"/>
    </location>
</feature>
<dbReference type="EMBL" id="VJMH01000803">
    <property type="protein sequence ID" value="KAF0714393.1"/>
    <property type="molecule type" value="Genomic_DNA"/>
</dbReference>
<accession>A0A485KBI0</accession>